<dbReference type="Proteomes" id="UP000275267">
    <property type="component" value="Unassembled WGS sequence"/>
</dbReference>
<evidence type="ECO:0000256" key="1">
    <source>
        <dbReference type="ARBA" id="ARBA00005771"/>
    </source>
</evidence>
<gene>
    <name evidence="6" type="ORF">C2845_PM09G05450</name>
</gene>
<comment type="similarity">
    <text evidence="1 3">Belongs to the sulfotransferase 1 family.</text>
</comment>
<evidence type="ECO:0000313" key="6">
    <source>
        <dbReference type="EMBL" id="RLN11816.1"/>
    </source>
</evidence>
<evidence type="ECO:0000256" key="2">
    <source>
        <dbReference type="ARBA" id="ARBA00022679"/>
    </source>
</evidence>
<evidence type="ECO:0000256" key="4">
    <source>
        <dbReference type="SAM" id="MobiDB-lite"/>
    </source>
</evidence>
<dbReference type="InterPro" id="IPR027417">
    <property type="entry name" value="P-loop_NTPase"/>
</dbReference>
<proteinExistence type="inferred from homology"/>
<dbReference type="InterPro" id="IPR000863">
    <property type="entry name" value="Sulfotransferase_dom"/>
</dbReference>
<dbReference type="SUPFAM" id="SSF52540">
    <property type="entry name" value="P-loop containing nucleoside triphosphate hydrolases"/>
    <property type="match status" value="1"/>
</dbReference>
<dbReference type="AlphaFoldDB" id="A0A3L6RXU7"/>
<dbReference type="Pfam" id="PF00685">
    <property type="entry name" value="Sulfotransfer_1"/>
    <property type="match status" value="1"/>
</dbReference>
<evidence type="ECO:0000313" key="7">
    <source>
        <dbReference type="Proteomes" id="UP000275267"/>
    </source>
</evidence>
<accession>A0A3L6RXU7</accession>
<evidence type="ECO:0000259" key="5">
    <source>
        <dbReference type="Pfam" id="PF00685"/>
    </source>
</evidence>
<dbReference type="PANTHER" id="PTHR11783">
    <property type="entry name" value="SULFOTRANSFERASE SULT"/>
    <property type="match status" value="1"/>
</dbReference>
<name>A0A3L6RXU7_PANMI</name>
<feature type="domain" description="Sulfotransferase" evidence="5">
    <location>
        <begin position="112"/>
        <end position="375"/>
    </location>
</feature>
<comment type="caution">
    <text evidence="6">The sequence shown here is derived from an EMBL/GenBank/DDBJ whole genome shotgun (WGS) entry which is preliminary data.</text>
</comment>
<sequence length="386" mass="42357">MAAPADTGAVAAAAASTLVPQPATPHGDLAETLPSLPLETRCPPVSLEAPASVPAMLGGPRQGARVKKPSSRVHGPEWVQALARVDGHGFWLSENALTGYFPDIHARFEPRPDDIFLVSFPKSGTTWLKALAFATQNRAAHPPSDAGHPLRWRNPHDCMRFLGASGADGGMEDEPPPPPPLRSPRVLATHLPYSLMPERIRGEGSRIVYIGREPKDVLVSGWLFTKKTSAMFGLDVQYTLQEAFDLFCEGRCINGPHWQHALEYWEESSRRPGKVLFLRYEEMLREPASTVRKLAEFMWCAFSEEEGGGVVDAIVELCSLGKLKSMEVNRNGSNHLAVRNEAYFRRGVIGDWSDHLTPEMAEKLDRIVDVALRGSGLDLSSPPVSD</sequence>
<keyword evidence="7" id="KW-1185">Reference proteome</keyword>
<dbReference type="EC" id="2.8.2.-" evidence="3"/>
<protein>
    <recommendedName>
        <fullName evidence="3">Sulfotransferase</fullName>
        <ecNumber evidence="3">2.8.2.-</ecNumber>
    </recommendedName>
</protein>
<keyword evidence="2 3" id="KW-0808">Transferase</keyword>
<dbReference type="EMBL" id="PQIB02000006">
    <property type="protein sequence ID" value="RLN11816.1"/>
    <property type="molecule type" value="Genomic_DNA"/>
</dbReference>
<dbReference type="Gene3D" id="3.40.50.300">
    <property type="entry name" value="P-loop containing nucleotide triphosphate hydrolases"/>
    <property type="match status" value="1"/>
</dbReference>
<organism evidence="6 7">
    <name type="scientific">Panicum miliaceum</name>
    <name type="common">Proso millet</name>
    <name type="synonym">Broomcorn millet</name>
    <dbReference type="NCBI Taxonomy" id="4540"/>
    <lineage>
        <taxon>Eukaryota</taxon>
        <taxon>Viridiplantae</taxon>
        <taxon>Streptophyta</taxon>
        <taxon>Embryophyta</taxon>
        <taxon>Tracheophyta</taxon>
        <taxon>Spermatophyta</taxon>
        <taxon>Magnoliopsida</taxon>
        <taxon>Liliopsida</taxon>
        <taxon>Poales</taxon>
        <taxon>Poaceae</taxon>
        <taxon>PACMAD clade</taxon>
        <taxon>Panicoideae</taxon>
        <taxon>Panicodae</taxon>
        <taxon>Paniceae</taxon>
        <taxon>Panicinae</taxon>
        <taxon>Panicum</taxon>
        <taxon>Panicum sect. Panicum</taxon>
    </lineage>
</organism>
<feature type="region of interest" description="Disordered" evidence="4">
    <location>
        <begin position="53"/>
        <end position="72"/>
    </location>
</feature>
<dbReference type="GO" id="GO:0008146">
    <property type="term" value="F:sulfotransferase activity"/>
    <property type="evidence" value="ECO:0007669"/>
    <property type="project" value="InterPro"/>
</dbReference>
<reference evidence="7" key="1">
    <citation type="journal article" date="2019" name="Nat. Commun.">
        <title>The genome of broomcorn millet.</title>
        <authorList>
            <person name="Zou C."/>
            <person name="Miki D."/>
            <person name="Li D."/>
            <person name="Tang Q."/>
            <person name="Xiao L."/>
            <person name="Rajput S."/>
            <person name="Deng P."/>
            <person name="Jia W."/>
            <person name="Huang R."/>
            <person name="Zhang M."/>
            <person name="Sun Y."/>
            <person name="Hu J."/>
            <person name="Fu X."/>
            <person name="Schnable P.S."/>
            <person name="Li F."/>
            <person name="Zhang H."/>
            <person name="Feng B."/>
            <person name="Zhu X."/>
            <person name="Liu R."/>
            <person name="Schnable J.C."/>
            <person name="Zhu J.-K."/>
            <person name="Zhang H."/>
        </authorList>
    </citation>
    <scope>NUCLEOTIDE SEQUENCE [LARGE SCALE GENOMIC DNA]</scope>
</reference>
<evidence type="ECO:0000256" key="3">
    <source>
        <dbReference type="RuleBase" id="RU361155"/>
    </source>
</evidence>
<dbReference type="OrthoDB" id="205623at2759"/>